<gene>
    <name evidence="2" type="ORF">M0G41_13035</name>
</gene>
<dbReference type="Proteomes" id="UP001431449">
    <property type="component" value="Unassembled WGS sequence"/>
</dbReference>
<dbReference type="Gene3D" id="3.40.50.150">
    <property type="entry name" value="Vaccinia Virus protein VP39"/>
    <property type="match status" value="1"/>
</dbReference>
<keyword evidence="2" id="KW-0808">Transferase</keyword>
<dbReference type="EMBL" id="JALNMH010000010">
    <property type="protein sequence ID" value="MCK7594591.1"/>
    <property type="molecule type" value="Genomic_DNA"/>
</dbReference>
<comment type="caution">
    <text evidence="2">The sequence shown here is derived from an EMBL/GenBank/DDBJ whole genome shotgun (WGS) entry which is preliminary data.</text>
</comment>
<dbReference type="RefSeq" id="WP_248210101.1">
    <property type="nucleotide sequence ID" value="NZ_JALNMH010000010.1"/>
</dbReference>
<accession>A0ABT0GJ73</accession>
<sequence>MSDRQDPALPFTGERFTPECVREIWYEHLHRYAFAAQLANGRRVLDAASGEGFGSAMLASAGARSVLGVDIDPEAVAHAQRRYADRPALRFESGDATRLESLESASFDLVCSFETLEHVERQEALLEGFARVLTEDGLLLISTPDKRVYSDLAGHDNPFHVRELYRAEFEALLRRHFPAIALWGQKLLFQSVIWSPGRQQGWQANVEGAEQPGMAYEPMYWIALCARSEAALSALPSLHLFGDAAESVYRHYDEEIRKGIRAGHRILELEAEVEQLRARLAASQDAQEKGEGS</sequence>
<organism evidence="2 3">
    <name type="scientific">Pseudomarimonas salicorniae</name>
    <dbReference type="NCBI Taxonomy" id="2933270"/>
    <lineage>
        <taxon>Bacteria</taxon>
        <taxon>Pseudomonadati</taxon>
        <taxon>Pseudomonadota</taxon>
        <taxon>Gammaproteobacteria</taxon>
        <taxon>Lysobacterales</taxon>
        <taxon>Lysobacteraceae</taxon>
        <taxon>Pseudomarimonas</taxon>
    </lineage>
</organism>
<dbReference type="PANTHER" id="PTHR43861">
    <property type="entry name" value="TRANS-ACONITATE 2-METHYLTRANSFERASE-RELATED"/>
    <property type="match status" value="1"/>
</dbReference>
<proteinExistence type="predicted"/>
<evidence type="ECO:0000313" key="2">
    <source>
        <dbReference type="EMBL" id="MCK7594591.1"/>
    </source>
</evidence>
<dbReference type="Pfam" id="PF08241">
    <property type="entry name" value="Methyltransf_11"/>
    <property type="match status" value="1"/>
</dbReference>
<reference evidence="2" key="1">
    <citation type="submission" date="2022-04" db="EMBL/GenBank/DDBJ databases">
        <title>Lysobacter sp. CAU 1642 isolated from sea sand.</title>
        <authorList>
            <person name="Kim W."/>
        </authorList>
    </citation>
    <scope>NUCLEOTIDE SEQUENCE</scope>
    <source>
        <strain evidence="2">CAU 1642</strain>
    </source>
</reference>
<evidence type="ECO:0000313" key="3">
    <source>
        <dbReference type="Proteomes" id="UP001431449"/>
    </source>
</evidence>
<dbReference type="CDD" id="cd02440">
    <property type="entry name" value="AdoMet_MTases"/>
    <property type="match status" value="1"/>
</dbReference>
<dbReference type="InterPro" id="IPR029063">
    <property type="entry name" value="SAM-dependent_MTases_sf"/>
</dbReference>
<protein>
    <submittedName>
        <fullName evidence="2">Methyltransferase domain-containing protein</fullName>
    </submittedName>
</protein>
<dbReference type="GO" id="GO:0008168">
    <property type="term" value="F:methyltransferase activity"/>
    <property type="evidence" value="ECO:0007669"/>
    <property type="project" value="UniProtKB-KW"/>
</dbReference>
<keyword evidence="3" id="KW-1185">Reference proteome</keyword>
<keyword evidence="2" id="KW-0489">Methyltransferase</keyword>
<dbReference type="GO" id="GO:0032259">
    <property type="term" value="P:methylation"/>
    <property type="evidence" value="ECO:0007669"/>
    <property type="project" value="UniProtKB-KW"/>
</dbReference>
<name>A0ABT0GJ73_9GAMM</name>
<evidence type="ECO:0000259" key="1">
    <source>
        <dbReference type="Pfam" id="PF08241"/>
    </source>
</evidence>
<feature type="domain" description="Methyltransferase type 11" evidence="1">
    <location>
        <begin position="45"/>
        <end position="141"/>
    </location>
</feature>
<dbReference type="InterPro" id="IPR013216">
    <property type="entry name" value="Methyltransf_11"/>
</dbReference>
<dbReference type="SUPFAM" id="SSF53335">
    <property type="entry name" value="S-adenosyl-L-methionine-dependent methyltransferases"/>
    <property type="match status" value="1"/>
</dbReference>
<dbReference type="PANTHER" id="PTHR43861:SF6">
    <property type="entry name" value="METHYLTRANSFERASE TYPE 11"/>
    <property type="match status" value="1"/>
</dbReference>